<evidence type="ECO:0000313" key="1">
    <source>
        <dbReference type="EMBL" id="SIN14327.1"/>
    </source>
</evidence>
<dbReference type="Proteomes" id="UP000185124">
    <property type="component" value="Unassembled WGS sequence"/>
</dbReference>
<proteinExistence type="predicted"/>
<sequence>MSEGERRLNLTVEDWLAIQYLLSREEPADMDPVTKEAWPIIQDAAPFAPGVVRRVRQVFGHDLEVMYEGETWIVMVKYNATPVSPYNEPDGPMPDERKGRLISAGVHGNLTSMTVEVSADSKALAERIALGVARWWAHIYRLPEPVRVTVMDNEIPEA</sequence>
<organism evidence="1 2">
    <name type="scientific">Micromonospora cremea</name>
    <dbReference type="NCBI Taxonomy" id="709881"/>
    <lineage>
        <taxon>Bacteria</taxon>
        <taxon>Bacillati</taxon>
        <taxon>Actinomycetota</taxon>
        <taxon>Actinomycetes</taxon>
        <taxon>Micromonosporales</taxon>
        <taxon>Micromonosporaceae</taxon>
        <taxon>Micromonospora</taxon>
    </lineage>
</organism>
<dbReference type="AlphaFoldDB" id="A0A1N5YYP1"/>
<dbReference type="EMBL" id="FSQT01000002">
    <property type="protein sequence ID" value="SIN14327.1"/>
    <property type="molecule type" value="Genomic_DNA"/>
</dbReference>
<protein>
    <submittedName>
        <fullName evidence="1">Uncharacterized protein</fullName>
    </submittedName>
</protein>
<accession>A0A1N5YYP1</accession>
<dbReference type="STRING" id="709881.SAMN04489832_3397"/>
<gene>
    <name evidence="1" type="ORF">SAMN04489832_3397</name>
</gene>
<reference evidence="2" key="1">
    <citation type="submission" date="2016-12" db="EMBL/GenBank/DDBJ databases">
        <authorList>
            <person name="Varghese N."/>
            <person name="Submissions S."/>
        </authorList>
    </citation>
    <scope>NUCLEOTIDE SEQUENCE [LARGE SCALE GENOMIC DNA]</scope>
    <source>
        <strain evidence="2">DSM 45599</strain>
    </source>
</reference>
<dbReference type="OrthoDB" id="3385194at2"/>
<dbReference type="RefSeq" id="WP_074313661.1">
    <property type="nucleotide sequence ID" value="NZ_FSQT01000002.1"/>
</dbReference>
<evidence type="ECO:0000313" key="2">
    <source>
        <dbReference type="Proteomes" id="UP000185124"/>
    </source>
</evidence>
<name>A0A1N5YYP1_9ACTN</name>
<keyword evidence="2" id="KW-1185">Reference proteome</keyword>